<dbReference type="GO" id="GO:0003724">
    <property type="term" value="F:RNA helicase activity"/>
    <property type="evidence" value="ECO:0007669"/>
    <property type="project" value="UniProtKB-EC"/>
</dbReference>
<dbReference type="InterPro" id="IPR014001">
    <property type="entry name" value="Helicase_ATP-bd"/>
</dbReference>
<dbReference type="InterPro" id="IPR043131">
    <property type="entry name" value="BCAT-like_N"/>
</dbReference>
<evidence type="ECO:0000256" key="2">
    <source>
        <dbReference type="ARBA" id="ARBA00022664"/>
    </source>
</evidence>
<dbReference type="GO" id="GO:0005524">
    <property type="term" value="F:ATP binding"/>
    <property type="evidence" value="ECO:0007669"/>
    <property type="project" value="UniProtKB-KW"/>
</dbReference>
<dbReference type="SMART" id="SM00487">
    <property type="entry name" value="DEXDc"/>
    <property type="match status" value="1"/>
</dbReference>
<keyword evidence="5" id="KW-0347">Helicase</keyword>
<feature type="domain" description="Helicase C-terminal" evidence="10">
    <location>
        <begin position="215"/>
        <end position="401"/>
    </location>
</feature>
<dbReference type="GO" id="GO:0003723">
    <property type="term" value="F:RNA binding"/>
    <property type="evidence" value="ECO:0007669"/>
    <property type="project" value="TreeGrafter"/>
</dbReference>
<dbReference type="Gene3D" id="3.20.10.10">
    <property type="entry name" value="D-amino Acid Aminotransferase, subunit A, domain 2"/>
    <property type="match status" value="1"/>
</dbReference>
<evidence type="ECO:0000256" key="7">
    <source>
        <dbReference type="ARBA" id="ARBA00047984"/>
    </source>
</evidence>
<reference evidence="11 12" key="1">
    <citation type="journal article" date="2018" name="New Phytol.">
        <title>Phylogenomics of Endogonaceae and evolution of mycorrhizas within Mucoromycota.</title>
        <authorList>
            <person name="Chang Y."/>
            <person name="Desiro A."/>
            <person name="Na H."/>
            <person name="Sandor L."/>
            <person name="Lipzen A."/>
            <person name="Clum A."/>
            <person name="Barry K."/>
            <person name="Grigoriev I.V."/>
            <person name="Martin F.M."/>
            <person name="Stajich J.E."/>
            <person name="Smith M.E."/>
            <person name="Bonito G."/>
            <person name="Spatafora J.W."/>
        </authorList>
    </citation>
    <scope>NUCLEOTIDE SEQUENCE [LARGE SCALE GENOMIC DNA]</scope>
    <source>
        <strain evidence="11 12">AD002</strain>
    </source>
</reference>
<dbReference type="InterPro" id="IPR048333">
    <property type="entry name" value="HA2_WH"/>
</dbReference>
<dbReference type="AlphaFoldDB" id="A0A433QMY0"/>
<dbReference type="PANTHER" id="PTHR18934:SF85">
    <property type="entry name" value="ATP-DEPENDENT RNA HELICASE DHX8"/>
    <property type="match status" value="1"/>
</dbReference>
<dbReference type="Pfam" id="PF00270">
    <property type="entry name" value="DEAD"/>
    <property type="match status" value="1"/>
</dbReference>
<dbReference type="SUPFAM" id="SSF52540">
    <property type="entry name" value="P-loop containing nucleoside triphosphate hydrolases"/>
    <property type="match status" value="1"/>
</dbReference>
<dbReference type="Gene3D" id="3.30.470.10">
    <property type="match status" value="1"/>
</dbReference>
<keyword evidence="12" id="KW-1185">Reference proteome</keyword>
<dbReference type="SMART" id="SM00847">
    <property type="entry name" value="HA2"/>
    <property type="match status" value="1"/>
</dbReference>
<dbReference type="Gene3D" id="3.40.50.300">
    <property type="entry name" value="P-loop containing nucleotide triphosphate hydrolases"/>
    <property type="match status" value="2"/>
</dbReference>
<evidence type="ECO:0000256" key="1">
    <source>
        <dbReference type="ARBA" id="ARBA00012552"/>
    </source>
</evidence>
<name>A0A433QMY0_9FUNG</name>
<dbReference type="GO" id="GO:0071013">
    <property type="term" value="C:catalytic step 2 spliceosome"/>
    <property type="evidence" value="ECO:0007669"/>
    <property type="project" value="TreeGrafter"/>
</dbReference>
<evidence type="ECO:0000256" key="3">
    <source>
        <dbReference type="ARBA" id="ARBA00022741"/>
    </source>
</evidence>
<dbReference type="Proteomes" id="UP000274822">
    <property type="component" value="Unassembled WGS sequence"/>
</dbReference>
<evidence type="ECO:0000313" key="11">
    <source>
        <dbReference type="EMBL" id="RUS31134.1"/>
    </source>
</evidence>
<protein>
    <recommendedName>
        <fullName evidence="1">RNA helicase</fullName>
        <ecNumber evidence="1">3.6.4.13</ecNumber>
    </recommendedName>
</protein>
<dbReference type="Pfam" id="PF00271">
    <property type="entry name" value="Helicase_C"/>
    <property type="match status" value="1"/>
</dbReference>
<sequence length="1005" mass="112044">MPRSSTSLRQQREALPIYPYRDELVTAIRNNNLLVVIGETGSGKTTQIPQYVLDDIPGLGRIGVTQPRRIAAITVAKRVSEEHGTPLGTTVGYTIRFDDRTTSSTRLKYMTDGVLLREATQDPRLSQYSVLVIDEAHERTLETDVLFGLLRRTLRLRPSDLRILVMSATLNVEKFSDFFGGCPIFSVPGRSYPVTIVHHQKAQLASLKSTYFGKAVETAMHVHTTEKEGDVLVFLTGQGEIERACREFREKAAALDYRRDVKYYDDGRGVKDVNVYPIYASLETFEQRAVFEEPEDGVRKIVFSTNIAQTSVTIPGIRYVIDSGFVKEKSFDPNTGMDALLVTEISQAAATQRAGRAGRTQPGKCYRLYTRSFFDSLAPETIPEIQRSSLLGTALSLKKMGIIDIPHFDFIDPPDAQLVDDALQQLYLLGAIDNRGLLTPLGDIMSRFPLSPFLSRALVASTRDFGCSDEVLTIASVMSVEEVFVSPSGKDEQRQRADEARREFADSTGDHLTLLNVYEGWRRAGGAEAERTWCRERYVSWRNLDMARNVRRQLEEVMEKAGLRVVRAPRVEVRERGGKKGSSFRTDGGGGSRKRTAVDPVPILKSFLTAYYVHLAKRHTNRSLFYHYSVVDHHSDNAGTGSGASRDSNSSMLALHISPQSALADDEASGRRRDDLDWVMYTHVTYTNRAIMRVVSKVLWEWVGEVGGLERARGVGKAALSGVKEGEGEGEGEGEEVDDDAIEAREFKLLETILFEPDLGFYLLERHITRLLTSAEFFKLETAGRLFSSIPNTEELKKALDTSVPKHEGRKRIRLLVDSHCEITIEHTPLLTPDVPPPNPLPIVLDSQPLPSSTSPWLRHKTTRREAYDSARERAGCDYHGGRPGKEEIPFDVALWNERREVTETSIANLAVEMPREGEGESVWKTPSAECAGTPFLVQTRSMSPQPILTLIYSHVPVPKARPPDPVLQLGARRVRCRVVATVPSTRVVTGGGEKAEEGGRDRGN</sequence>
<evidence type="ECO:0000256" key="8">
    <source>
        <dbReference type="SAM" id="MobiDB-lite"/>
    </source>
</evidence>
<keyword evidence="4 11" id="KW-0378">Hydrolase</keyword>
<proteinExistence type="predicted"/>
<evidence type="ECO:0000256" key="5">
    <source>
        <dbReference type="ARBA" id="ARBA00022806"/>
    </source>
</evidence>
<dbReference type="InterPro" id="IPR027417">
    <property type="entry name" value="P-loop_NTPase"/>
</dbReference>
<dbReference type="InterPro" id="IPR001544">
    <property type="entry name" value="Aminotrans_IV"/>
</dbReference>
<feature type="domain" description="Helicase ATP-binding" evidence="9">
    <location>
        <begin position="25"/>
        <end position="188"/>
    </location>
</feature>
<keyword evidence="6" id="KW-0067">ATP-binding</keyword>
<evidence type="ECO:0000256" key="4">
    <source>
        <dbReference type="ARBA" id="ARBA00022801"/>
    </source>
</evidence>
<comment type="catalytic activity">
    <reaction evidence="7">
        <text>ATP + H2O = ADP + phosphate + H(+)</text>
        <dbReference type="Rhea" id="RHEA:13065"/>
        <dbReference type="ChEBI" id="CHEBI:15377"/>
        <dbReference type="ChEBI" id="CHEBI:15378"/>
        <dbReference type="ChEBI" id="CHEBI:30616"/>
        <dbReference type="ChEBI" id="CHEBI:43474"/>
        <dbReference type="ChEBI" id="CHEBI:456216"/>
        <dbReference type="EC" id="3.6.4.13"/>
    </reaction>
</comment>
<dbReference type="InterPro" id="IPR007502">
    <property type="entry name" value="Helicase-assoc_dom"/>
</dbReference>
<dbReference type="Gene3D" id="1.20.120.1080">
    <property type="match status" value="1"/>
</dbReference>
<evidence type="ECO:0000256" key="6">
    <source>
        <dbReference type="ARBA" id="ARBA00022840"/>
    </source>
</evidence>
<accession>A0A433QMY0</accession>
<dbReference type="Pfam" id="PF21010">
    <property type="entry name" value="HA2_C"/>
    <property type="match status" value="1"/>
</dbReference>
<dbReference type="FunFam" id="3.40.50.300:FF:000145">
    <property type="entry name" value="probable ATP-dependent RNA helicase DHX40"/>
    <property type="match status" value="1"/>
</dbReference>
<evidence type="ECO:0000259" key="10">
    <source>
        <dbReference type="PROSITE" id="PS51194"/>
    </source>
</evidence>
<dbReference type="GO" id="GO:0016787">
    <property type="term" value="F:hydrolase activity"/>
    <property type="evidence" value="ECO:0007669"/>
    <property type="project" value="UniProtKB-KW"/>
</dbReference>
<dbReference type="Pfam" id="PF04408">
    <property type="entry name" value="WHD_HA2"/>
    <property type="match status" value="1"/>
</dbReference>
<evidence type="ECO:0000259" key="9">
    <source>
        <dbReference type="PROSITE" id="PS51192"/>
    </source>
</evidence>
<dbReference type="InterPro" id="IPR043132">
    <property type="entry name" value="BCAT-like_C"/>
</dbReference>
<dbReference type="InterPro" id="IPR002464">
    <property type="entry name" value="DNA/RNA_helicase_DEAH_CS"/>
</dbReference>
<dbReference type="InterPro" id="IPR001650">
    <property type="entry name" value="Helicase_C-like"/>
</dbReference>
<feature type="region of interest" description="Disordered" evidence="8">
    <location>
        <begin position="574"/>
        <end position="597"/>
    </location>
</feature>
<comment type="caution">
    <text evidence="11">The sequence shown here is derived from an EMBL/GenBank/DDBJ whole genome shotgun (WGS) entry which is preliminary data.</text>
</comment>
<dbReference type="InterPro" id="IPR036038">
    <property type="entry name" value="Aminotransferase-like"/>
</dbReference>
<dbReference type="SUPFAM" id="SSF56752">
    <property type="entry name" value="D-aminoacid aminotransferase-like PLP-dependent enzymes"/>
    <property type="match status" value="1"/>
</dbReference>
<dbReference type="PANTHER" id="PTHR18934">
    <property type="entry name" value="ATP-DEPENDENT RNA HELICASE"/>
    <property type="match status" value="1"/>
</dbReference>
<dbReference type="PROSITE" id="PS00690">
    <property type="entry name" value="DEAH_ATP_HELICASE"/>
    <property type="match status" value="1"/>
</dbReference>
<dbReference type="PROSITE" id="PS51192">
    <property type="entry name" value="HELICASE_ATP_BIND_1"/>
    <property type="match status" value="1"/>
</dbReference>
<keyword evidence="2" id="KW-0507">mRNA processing</keyword>
<keyword evidence="3" id="KW-0547">Nucleotide-binding</keyword>
<gene>
    <name evidence="11" type="ORF">BC938DRAFT_478406</name>
</gene>
<dbReference type="InterPro" id="IPR011545">
    <property type="entry name" value="DEAD/DEAH_box_helicase_dom"/>
</dbReference>
<dbReference type="EMBL" id="RBNJ01003260">
    <property type="protein sequence ID" value="RUS31134.1"/>
    <property type="molecule type" value="Genomic_DNA"/>
</dbReference>
<dbReference type="CDD" id="cd18791">
    <property type="entry name" value="SF2_C_RHA"/>
    <property type="match status" value="1"/>
</dbReference>
<dbReference type="PROSITE" id="PS51194">
    <property type="entry name" value="HELICASE_CTER"/>
    <property type="match status" value="1"/>
</dbReference>
<dbReference type="EC" id="3.6.4.13" evidence="1"/>
<dbReference type="GO" id="GO:0000390">
    <property type="term" value="P:spliceosomal complex disassembly"/>
    <property type="evidence" value="ECO:0007669"/>
    <property type="project" value="TreeGrafter"/>
</dbReference>
<organism evidence="11 12">
    <name type="scientific">Jimgerdemannia flammicorona</name>
    <dbReference type="NCBI Taxonomy" id="994334"/>
    <lineage>
        <taxon>Eukaryota</taxon>
        <taxon>Fungi</taxon>
        <taxon>Fungi incertae sedis</taxon>
        <taxon>Mucoromycota</taxon>
        <taxon>Mucoromycotina</taxon>
        <taxon>Endogonomycetes</taxon>
        <taxon>Endogonales</taxon>
        <taxon>Endogonaceae</taxon>
        <taxon>Jimgerdemannia</taxon>
    </lineage>
</organism>
<dbReference type="FunFam" id="3.40.50.300:FF:000615">
    <property type="entry name" value="pre-mRNA-splicing factor ATP-dependent RNA helicase DEAH7"/>
    <property type="match status" value="1"/>
</dbReference>
<dbReference type="SMART" id="SM00490">
    <property type="entry name" value="HELICc"/>
    <property type="match status" value="1"/>
</dbReference>
<dbReference type="Pfam" id="PF01063">
    <property type="entry name" value="Aminotran_4"/>
    <property type="match status" value="1"/>
</dbReference>
<evidence type="ECO:0000313" key="12">
    <source>
        <dbReference type="Proteomes" id="UP000274822"/>
    </source>
</evidence>